<feature type="compositionally biased region" description="Polar residues" evidence="1">
    <location>
        <begin position="298"/>
        <end position="315"/>
    </location>
</feature>
<sequence length="403" mass="44815">MTNLDQELYLSQFKASINRRDTQFTATPVYVLLDSLYSHIIPTDGFKCIKLVYFSPFLKSSFDIKPLSFGLTRVFKTLVKFGYLQSLRRKLLTSPDLDFELDKQDIISFIMSATTTLQSESSKPVVVNSFFRSSLVPSSMKDKNHAAFSRDSIKEDQLYSILKDINSRGLLNERFVSQCLKKTGSRELDVDCLLFPPDEEISNQHLTERDIVELTKREMVDVKYTEDAFEDHDSKLAGRPEMHAILQISSSSDSLSNGEAILNVQSPNNEKRASDKEAEDKHKESDSLALANVDDSSHFASNEDSSEKSAVTNISDDSDSEMTANDPAAVAIAAVAAAVAASKSTNTDEKSSEVDSKETKTPNLSSQETIKNLIEKYRIKAVTESESGSILSLIGIRKKKAID</sequence>
<feature type="compositionally biased region" description="Basic and acidic residues" evidence="1">
    <location>
        <begin position="346"/>
        <end position="360"/>
    </location>
</feature>
<dbReference type="AlphaFoldDB" id="A0A9W6T6D6"/>
<evidence type="ECO:0000313" key="3">
    <source>
        <dbReference type="Proteomes" id="UP001165120"/>
    </source>
</evidence>
<dbReference type="EMBL" id="BSXN01003172">
    <property type="protein sequence ID" value="GME78670.1"/>
    <property type="molecule type" value="Genomic_DNA"/>
</dbReference>
<gene>
    <name evidence="2" type="ORF">Cboi02_000589400</name>
</gene>
<evidence type="ECO:0000313" key="2">
    <source>
        <dbReference type="EMBL" id="GME78670.1"/>
    </source>
</evidence>
<dbReference type="Proteomes" id="UP001165120">
    <property type="component" value="Unassembled WGS sequence"/>
</dbReference>
<comment type="caution">
    <text evidence="2">The sequence shown here is derived from an EMBL/GenBank/DDBJ whole genome shotgun (WGS) entry which is preliminary data.</text>
</comment>
<accession>A0A9W6T6D6</accession>
<feature type="compositionally biased region" description="Basic and acidic residues" evidence="1">
    <location>
        <begin position="269"/>
        <end position="286"/>
    </location>
</feature>
<proteinExistence type="predicted"/>
<keyword evidence="3" id="KW-1185">Reference proteome</keyword>
<protein>
    <submittedName>
        <fullName evidence="2">Unnamed protein product</fullName>
    </submittedName>
</protein>
<feature type="region of interest" description="Disordered" evidence="1">
    <location>
        <begin position="262"/>
        <end position="323"/>
    </location>
</feature>
<feature type="region of interest" description="Disordered" evidence="1">
    <location>
        <begin position="342"/>
        <end position="368"/>
    </location>
</feature>
<evidence type="ECO:0000256" key="1">
    <source>
        <dbReference type="SAM" id="MobiDB-lite"/>
    </source>
</evidence>
<name>A0A9W6T6D6_CANBO</name>
<organism evidence="2 3">
    <name type="scientific">Candida boidinii</name>
    <name type="common">Yeast</name>
    <dbReference type="NCBI Taxonomy" id="5477"/>
    <lineage>
        <taxon>Eukaryota</taxon>
        <taxon>Fungi</taxon>
        <taxon>Dikarya</taxon>
        <taxon>Ascomycota</taxon>
        <taxon>Saccharomycotina</taxon>
        <taxon>Pichiomycetes</taxon>
        <taxon>Pichiales</taxon>
        <taxon>Pichiaceae</taxon>
        <taxon>Ogataea</taxon>
        <taxon>Ogataea/Candida clade</taxon>
    </lineage>
</organism>
<reference evidence="2" key="1">
    <citation type="submission" date="2023-04" db="EMBL/GenBank/DDBJ databases">
        <title>Candida boidinii NBRC 10035.</title>
        <authorList>
            <person name="Ichikawa N."/>
            <person name="Sato H."/>
            <person name="Tonouchi N."/>
        </authorList>
    </citation>
    <scope>NUCLEOTIDE SEQUENCE</scope>
    <source>
        <strain evidence="2">NBRC 10035</strain>
    </source>
</reference>